<proteinExistence type="predicted"/>
<dbReference type="Proteomes" id="UP000305948">
    <property type="component" value="Unassembled WGS sequence"/>
</dbReference>
<dbReference type="OrthoDB" id="1915122at2759"/>
<keyword evidence="8" id="KW-1185">Reference proteome</keyword>
<evidence type="ECO:0000256" key="3">
    <source>
        <dbReference type="ARBA" id="ARBA00022989"/>
    </source>
</evidence>
<feature type="transmembrane region" description="Helical" evidence="5">
    <location>
        <begin position="118"/>
        <end position="137"/>
    </location>
</feature>
<accession>A0A5C3NC20</accession>
<comment type="subcellular location">
    <subcellularLocation>
        <location evidence="1">Mitochondrion</location>
    </subcellularLocation>
</comment>
<dbReference type="STRING" id="5364.A0A5C3NC20"/>
<feature type="transmembrane region" description="Helical" evidence="5">
    <location>
        <begin position="153"/>
        <end position="172"/>
    </location>
</feature>
<dbReference type="EMBL" id="ML213504">
    <property type="protein sequence ID" value="TFK55369.1"/>
    <property type="molecule type" value="Genomic_DNA"/>
</dbReference>
<reference evidence="7 8" key="1">
    <citation type="journal article" date="2019" name="Nat. Ecol. Evol.">
        <title>Megaphylogeny resolves global patterns of mushroom evolution.</title>
        <authorList>
            <person name="Varga T."/>
            <person name="Krizsan K."/>
            <person name="Foldi C."/>
            <person name="Dima B."/>
            <person name="Sanchez-Garcia M."/>
            <person name="Sanchez-Ramirez S."/>
            <person name="Szollosi G.J."/>
            <person name="Szarkandi J.G."/>
            <person name="Papp V."/>
            <person name="Albert L."/>
            <person name="Andreopoulos W."/>
            <person name="Angelini C."/>
            <person name="Antonin V."/>
            <person name="Barry K.W."/>
            <person name="Bougher N.L."/>
            <person name="Buchanan P."/>
            <person name="Buyck B."/>
            <person name="Bense V."/>
            <person name="Catcheside P."/>
            <person name="Chovatia M."/>
            <person name="Cooper J."/>
            <person name="Damon W."/>
            <person name="Desjardin D."/>
            <person name="Finy P."/>
            <person name="Geml J."/>
            <person name="Haridas S."/>
            <person name="Hughes K."/>
            <person name="Justo A."/>
            <person name="Karasinski D."/>
            <person name="Kautmanova I."/>
            <person name="Kiss B."/>
            <person name="Kocsube S."/>
            <person name="Kotiranta H."/>
            <person name="LaButti K.M."/>
            <person name="Lechner B.E."/>
            <person name="Liimatainen K."/>
            <person name="Lipzen A."/>
            <person name="Lukacs Z."/>
            <person name="Mihaltcheva S."/>
            <person name="Morgado L.N."/>
            <person name="Niskanen T."/>
            <person name="Noordeloos M.E."/>
            <person name="Ohm R.A."/>
            <person name="Ortiz-Santana B."/>
            <person name="Ovrebo C."/>
            <person name="Racz N."/>
            <person name="Riley R."/>
            <person name="Savchenko A."/>
            <person name="Shiryaev A."/>
            <person name="Soop K."/>
            <person name="Spirin V."/>
            <person name="Szebenyi C."/>
            <person name="Tomsovsky M."/>
            <person name="Tulloss R.E."/>
            <person name="Uehling J."/>
            <person name="Grigoriev I.V."/>
            <person name="Vagvolgyi C."/>
            <person name="Papp T."/>
            <person name="Martin F.M."/>
            <person name="Miettinen O."/>
            <person name="Hibbett D.S."/>
            <person name="Nagy L.G."/>
        </authorList>
    </citation>
    <scope>NUCLEOTIDE SEQUENCE [LARGE SCALE GENOMIC DNA]</scope>
    <source>
        <strain evidence="7 8">OMC1185</strain>
    </source>
</reference>
<gene>
    <name evidence="7" type="ORF">OE88DRAFT_1651639</name>
</gene>
<evidence type="ECO:0000256" key="1">
    <source>
        <dbReference type="ARBA" id="ARBA00004173"/>
    </source>
</evidence>
<evidence type="ECO:0000256" key="2">
    <source>
        <dbReference type="ARBA" id="ARBA00022692"/>
    </source>
</evidence>
<evidence type="ECO:0000259" key="6">
    <source>
        <dbReference type="PROSITE" id="PS51503"/>
    </source>
</evidence>
<organism evidence="7 8">
    <name type="scientific">Heliocybe sulcata</name>
    <dbReference type="NCBI Taxonomy" id="5364"/>
    <lineage>
        <taxon>Eukaryota</taxon>
        <taxon>Fungi</taxon>
        <taxon>Dikarya</taxon>
        <taxon>Basidiomycota</taxon>
        <taxon>Agaricomycotina</taxon>
        <taxon>Agaricomycetes</taxon>
        <taxon>Gloeophyllales</taxon>
        <taxon>Gloeophyllaceae</taxon>
        <taxon>Heliocybe</taxon>
    </lineage>
</organism>
<evidence type="ECO:0000313" key="8">
    <source>
        <dbReference type="Proteomes" id="UP000305948"/>
    </source>
</evidence>
<dbReference type="PROSITE" id="PS51503">
    <property type="entry name" value="HIG1"/>
    <property type="match status" value="1"/>
</dbReference>
<name>A0A5C3NC20_9AGAM</name>
<feature type="domain" description="HIG1" evidence="6">
    <location>
        <begin position="90"/>
        <end position="181"/>
    </location>
</feature>
<dbReference type="GO" id="GO:0005739">
    <property type="term" value="C:mitochondrion"/>
    <property type="evidence" value="ECO:0007669"/>
    <property type="project" value="UniProtKB-SubCell"/>
</dbReference>
<dbReference type="InterPro" id="IPR040153">
    <property type="entry name" value="Rcf2"/>
</dbReference>
<dbReference type="InterPro" id="IPR007667">
    <property type="entry name" value="Hypoxia_induced_domain"/>
</dbReference>
<keyword evidence="4 5" id="KW-0472">Membrane</keyword>
<protein>
    <recommendedName>
        <fullName evidence="6">HIG1 domain-containing protein</fullName>
    </recommendedName>
</protein>
<evidence type="ECO:0000256" key="5">
    <source>
        <dbReference type="SAM" id="Phobius"/>
    </source>
</evidence>
<keyword evidence="2 5" id="KW-0812">Transmembrane</keyword>
<dbReference type="AlphaFoldDB" id="A0A5C3NC20"/>
<dbReference type="Pfam" id="PF04588">
    <property type="entry name" value="HIG_1_N"/>
    <property type="match status" value="1"/>
</dbReference>
<dbReference type="PANTHER" id="PTHR28018">
    <property type="entry name" value="RESPIRATORY SUPERCOMPLEX FACTOR 2, MITOCHONDRIAL"/>
    <property type="match status" value="1"/>
</dbReference>
<dbReference type="PANTHER" id="PTHR28018:SF3">
    <property type="entry name" value="RESPIRATORY SUPERCOMPLEX FACTOR 2, MITOCHONDRIAL"/>
    <property type="match status" value="1"/>
</dbReference>
<evidence type="ECO:0000256" key="4">
    <source>
        <dbReference type="ARBA" id="ARBA00023136"/>
    </source>
</evidence>
<evidence type="ECO:0000313" key="7">
    <source>
        <dbReference type="EMBL" id="TFK55369.1"/>
    </source>
</evidence>
<dbReference type="GO" id="GO:0033617">
    <property type="term" value="P:mitochondrial respiratory chain complex IV assembly"/>
    <property type="evidence" value="ECO:0007669"/>
    <property type="project" value="TreeGrafter"/>
</dbReference>
<sequence>MKIVDEQDIDNYQRATVVGGAKGFFGGLAVAGPASYVLNKRWGYYRQLPPSLKAFGVILVAVPAFVICAERAGLQYEKDHWTGAGKVELDTAAARERARWEKLTPTQKAGEWAAKHQYGVIGGAWAACMVGSFGYIMRDPYQTMPQKIVQARMWAQGLTIGVLIAAGAISHANRANTNGTRTAIPDHSWRDIVEQEQRAEQEARARAAQPTSA</sequence>
<keyword evidence="3 5" id="KW-1133">Transmembrane helix</keyword>